<evidence type="ECO:0000256" key="5">
    <source>
        <dbReference type="ARBA" id="ARBA00049721"/>
    </source>
</evidence>
<dbReference type="InterPro" id="IPR030374">
    <property type="entry name" value="PABS"/>
</dbReference>
<organism evidence="8 9">
    <name type="scientific">Triparma laevis f. longispina</name>
    <dbReference type="NCBI Taxonomy" id="1714387"/>
    <lineage>
        <taxon>Eukaryota</taxon>
        <taxon>Sar</taxon>
        <taxon>Stramenopiles</taxon>
        <taxon>Ochrophyta</taxon>
        <taxon>Bolidophyceae</taxon>
        <taxon>Parmales</taxon>
        <taxon>Triparmaceae</taxon>
        <taxon>Triparma</taxon>
    </lineage>
</organism>
<keyword evidence="3 6" id="KW-0620">Polyamine biosynthesis</keyword>
<dbReference type="InterPro" id="IPR029063">
    <property type="entry name" value="SAM-dependent_MTases_sf"/>
</dbReference>
<sequence length="315" mass="35822">MSIEAERNKTGFWFTEDTGPDSRISLKLNSILFSGSSPFQKVDIISTSFGRTLVTDGKTQSCENDEKVYHESLVVPSFLKHGNPKKVFIGGGGEMATARECLRFPGVEKVVMVDIDEAVVKMCMKHMPEWGENCWEDPRLDLIYGDAYGEFERMEEEWDVIILDISDPIEAGPGIKLYTKEFYEMAKKKLSPGGVFVTQSGCGAVNNWDDCWSSIYKTLDEVFDTVVPYRSNIPSFACPWAFTMGFSEPVGDFKTGNGVDEKIEQMKPVFKGKQTEYEYYDEETHRCMFSLEKQVRKGLQAEKRVITMDNPVFMF</sequence>
<dbReference type="InterPro" id="IPR001045">
    <property type="entry name" value="Spermi_synthase"/>
</dbReference>
<name>A0A9W7FLF3_9STRA</name>
<dbReference type="Gene3D" id="3.40.50.150">
    <property type="entry name" value="Vaccinia Virus protein VP39"/>
    <property type="match status" value="1"/>
</dbReference>
<evidence type="ECO:0000256" key="2">
    <source>
        <dbReference type="ARBA" id="ARBA00022679"/>
    </source>
</evidence>
<feature type="active site" description="Proton acceptor" evidence="6">
    <location>
        <position position="164"/>
    </location>
</feature>
<dbReference type="FunFam" id="3.40.50.150:FF:000088">
    <property type="entry name" value="Polyamine aminopropyltransferase"/>
    <property type="match status" value="1"/>
</dbReference>
<comment type="caution">
    <text evidence="8">The sequence shown here is derived from an EMBL/GenBank/DDBJ whole genome shotgun (WGS) entry which is preliminary data.</text>
</comment>
<dbReference type="EMBL" id="BRXW01000208">
    <property type="protein sequence ID" value="GMI14153.1"/>
    <property type="molecule type" value="Genomic_DNA"/>
</dbReference>
<dbReference type="EC" id="2.5.1.79" evidence="5"/>
<comment type="catalytic activity">
    <reaction evidence="4">
        <text>S-adenosyl 3-(methylsulfanyl)propylamine + spermidine = thermospermine + S-methyl-5'-thioadenosine + H(+)</text>
        <dbReference type="Rhea" id="RHEA:30515"/>
        <dbReference type="ChEBI" id="CHEBI:15378"/>
        <dbReference type="ChEBI" id="CHEBI:17509"/>
        <dbReference type="ChEBI" id="CHEBI:57443"/>
        <dbReference type="ChEBI" id="CHEBI:57834"/>
        <dbReference type="ChEBI" id="CHEBI:59903"/>
        <dbReference type="EC" id="2.5.1.79"/>
    </reaction>
</comment>
<dbReference type="Pfam" id="PF17284">
    <property type="entry name" value="Spermine_synt_N"/>
    <property type="match status" value="1"/>
</dbReference>
<evidence type="ECO:0000256" key="6">
    <source>
        <dbReference type="PROSITE-ProRule" id="PRU00354"/>
    </source>
</evidence>
<evidence type="ECO:0000313" key="9">
    <source>
        <dbReference type="Proteomes" id="UP001165122"/>
    </source>
</evidence>
<dbReference type="Proteomes" id="UP001165122">
    <property type="component" value="Unassembled WGS sequence"/>
</dbReference>
<dbReference type="HAMAP" id="MF_00198">
    <property type="entry name" value="Spermidine_synth"/>
    <property type="match status" value="1"/>
</dbReference>
<dbReference type="OrthoDB" id="38125at2759"/>
<dbReference type="PANTHER" id="PTHR43317:SF1">
    <property type="entry name" value="THERMOSPERMINE SYNTHASE ACAULIS5"/>
    <property type="match status" value="1"/>
</dbReference>
<gene>
    <name evidence="8" type="ORF">TrLO_g5414</name>
</gene>
<dbReference type="Gene3D" id="2.30.140.10">
    <property type="entry name" value="Spermidine synthase, tetramerisation domain"/>
    <property type="match status" value="1"/>
</dbReference>
<feature type="domain" description="PABS" evidence="7">
    <location>
        <begin position="11"/>
        <end position="247"/>
    </location>
</feature>
<keyword evidence="2 6" id="KW-0808">Transferase</keyword>
<dbReference type="SUPFAM" id="SSF53335">
    <property type="entry name" value="S-adenosyl-L-methionine-dependent methyltransferases"/>
    <property type="match status" value="1"/>
</dbReference>
<dbReference type="GO" id="GO:0010487">
    <property type="term" value="F:thermospermine synthase activity"/>
    <property type="evidence" value="ECO:0007669"/>
    <property type="project" value="UniProtKB-EC"/>
</dbReference>
<comment type="similarity">
    <text evidence="1">Belongs to the spermidine/spermine synthase family.</text>
</comment>
<evidence type="ECO:0000256" key="4">
    <source>
        <dbReference type="ARBA" id="ARBA00048874"/>
    </source>
</evidence>
<dbReference type="PANTHER" id="PTHR43317">
    <property type="entry name" value="THERMOSPERMINE SYNTHASE ACAULIS5"/>
    <property type="match status" value="1"/>
</dbReference>
<keyword evidence="9" id="KW-1185">Reference proteome</keyword>
<accession>A0A9W7FLF3</accession>
<dbReference type="AlphaFoldDB" id="A0A9W7FLF3"/>
<dbReference type="InterPro" id="IPR035246">
    <property type="entry name" value="Spermidine_synt_N"/>
</dbReference>
<evidence type="ECO:0000313" key="8">
    <source>
        <dbReference type="EMBL" id="GMI14153.1"/>
    </source>
</evidence>
<dbReference type="Pfam" id="PF01564">
    <property type="entry name" value="Spermine_synth"/>
    <property type="match status" value="1"/>
</dbReference>
<evidence type="ECO:0000256" key="3">
    <source>
        <dbReference type="ARBA" id="ARBA00023115"/>
    </source>
</evidence>
<protein>
    <recommendedName>
        <fullName evidence="5">thermospermine synthase</fullName>
        <ecNumber evidence="5">2.5.1.79</ecNumber>
    </recommendedName>
</protein>
<dbReference type="GO" id="GO:0006596">
    <property type="term" value="P:polyamine biosynthetic process"/>
    <property type="evidence" value="ECO:0007669"/>
    <property type="project" value="UniProtKB-UniRule"/>
</dbReference>
<proteinExistence type="inferred from homology"/>
<dbReference type="PROSITE" id="PS51006">
    <property type="entry name" value="PABS_2"/>
    <property type="match status" value="1"/>
</dbReference>
<reference evidence="9" key="1">
    <citation type="journal article" date="2023" name="Commun. Biol.">
        <title>Genome analysis of Parmales, the sister group of diatoms, reveals the evolutionary specialization of diatoms from phago-mixotrophs to photoautotrophs.</title>
        <authorList>
            <person name="Ban H."/>
            <person name="Sato S."/>
            <person name="Yoshikawa S."/>
            <person name="Yamada K."/>
            <person name="Nakamura Y."/>
            <person name="Ichinomiya M."/>
            <person name="Sato N."/>
            <person name="Blanc-Mathieu R."/>
            <person name="Endo H."/>
            <person name="Kuwata A."/>
            <person name="Ogata H."/>
        </authorList>
    </citation>
    <scope>NUCLEOTIDE SEQUENCE [LARGE SCALE GENOMIC DNA]</scope>
    <source>
        <strain evidence="9">NIES 3700</strain>
    </source>
</reference>
<evidence type="ECO:0000259" key="7">
    <source>
        <dbReference type="PROSITE" id="PS51006"/>
    </source>
</evidence>
<dbReference type="InterPro" id="IPR037163">
    <property type="entry name" value="Spermidine_synt_N_sf"/>
</dbReference>
<dbReference type="CDD" id="cd02440">
    <property type="entry name" value="AdoMet_MTases"/>
    <property type="match status" value="1"/>
</dbReference>
<evidence type="ECO:0000256" key="1">
    <source>
        <dbReference type="ARBA" id="ARBA00007867"/>
    </source>
</evidence>